<keyword evidence="1" id="KW-0862">Zinc</keyword>
<evidence type="ECO:0000313" key="5">
    <source>
        <dbReference type="RefSeq" id="XP_010419138.1"/>
    </source>
</evidence>
<dbReference type="InterPro" id="IPR001878">
    <property type="entry name" value="Znf_CCHC"/>
</dbReference>
<protein>
    <submittedName>
        <fullName evidence="5">Uncharacterized protein LOC104704806</fullName>
    </submittedName>
</protein>
<keyword evidence="1" id="KW-0863">Zinc-finger</keyword>
<feature type="region of interest" description="Disordered" evidence="2">
    <location>
        <begin position="250"/>
        <end position="284"/>
    </location>
</feature>
<dbReference type="SMART" id="SM00343">
    <property type="entry name" value="ZnF_C2HC"/>
    <property type="match status" value="1"/>
</dbReference>
<reference evidence="4" key="1">
    <citation type="journal article" date="2014" name="Nat. Commun.">
        <title>The emerging biofuel crop Camelina sativa retains a highly undifferentiated hexaploid genome structure.</title>
        <authorList>
            <person name="Kagale S."/>
            <person name="Koh C."/>
            <person name="Nixon J."/>
            <person name="Bollina V."/>
            <person name="Clarke W.E."/>
            <person name="Tuteja R."/>
            <person name="Spillane C."/>
            <person name="Robinson S.J."/>
            <person name="Links M.G."/>
            <person name="Clarke C."/>
            <person name="Higgins E.E."/>
            <person name="Huebert T."/>
            <person name="Sharpe A.G."/>
            <person name="Parkin I.A."/>
        </authorList>
    </citation>
    <scope>NUCLEOTIDE SEQUENCE [LARGE SCALE GENOMIC DNA]</scope>
    <source>
        <strain evidence="4">cv. DH55</strain>
    </source>
</reference>
<dbReference type="PANTHER" id="PTHR35046">
    <property type="entry name" value="ZINC KNUCKLE (CCHC-TYPE) FAMILY PROTEIN"/>
    <property type="match status" value="1"/>
</dbReference>
<dbReference type="PROSITE" id="PS50158">
    <property type="entry name" value="ZF_CCHC"/>
    <property type="match status" value="1"/>
</dbReference>
<reference evidence="5" key="2">
    <citation type="submission" date="2025-08" db="UniProtKB">
        <authorList>
            <consortium name="RefSeq"/>
        </authorList>
    </citation>
    <scope>IDENTIFICATION</scope>
    <source>
        <tissue evidence="5">Leaf</tissue>
    </source>
</reference>
<proteinExistence type="predicted"/>
<keyword evidence="1" id="KW-0479">Metal-binding</keyword>
<dbReference type="GeneID" id="104704806"/>
<dbReference type="InterPro" id="IPR005162">
    <property type="entry name" value="Retrotrans_gag_dom"/>
</dbReference>
<name>A0ABM0T0X0_CAMSA</name>
<organism evidence="4 5">
    <name type="scientific">Camelina sativa</name>
    <name type="common">False flax</name>
    <name type="synonym">Myagrum sativum</name>
    <dbReference type="NCBI Taxonomy" id="90675"/>
    <lineage>
        <taxon>Eukaryota</taxon>
        <taxon>Viridiplantae</taxon>
        <taxon>Streptophyta</taxon>
        <taxon>Embryophyta</taxon>
        <taxon>Tracheophyta</taxon>
        <taxon>Spermatophyta</taxon>
        <taxon>Magnoliopsida</taxon>
        <taxon>eudicotyledons</taxon>
        <taxon>Gunneridae</taxon>
        <taxon>Pentapetalae</taxon>
        <taxon>rosids</taxon>
        <taxon>malvids</taxon>
        <taxon>Brassicales</taxon>
        <taxon>Brassicaceae</taxon>
        <taxon>Camelineae</taxon>
        <taxon>Camelina</taxon>
    </lineage>
</organism>
<dbReference type="InterPro" id="IPR036875">
    <property type="entry name" value="Znf_CCHC_sf"/>
</dbReference>
<evidence type="ECO:0000256" key="1">
    <source>
        <dbReference type="PROSITE-ProRule" id="PRU00047"/>
    </source>
</evidence>
<keyword evidence="4" id="KW-1185">Reference proteome</keyword>
<gene>
    <name evidence="5" type="primary">LOC104704806</name>
</gene>
<dbReference type="Pfam" id="PF03732">
    <property type="entry name" value="Retrotrans_gag"/>
    <property type="match status" value="1"/>
</dbReference>
<dbReference type="PANTHER" id="PTHR35046:SF18">
    <property type="entry name" value="RNA-DIRECTED DNA POLYMERASE"/>
    <property type="match status" value="1"/>
</dbReference>
<dbReference type="RefSeq" id="XP_010419138.1">
    <property type="nucleotide sequence ID" value="XM_010420836.1"/>
</dbReference>
<feature type="domain" description="CCHC-type" evidence="3">
    <location>
        <begin position="293"/>
        <end position="309"/>
    </location>
</feature>
<evidence type="ECO:0000256" key="2">
    <source>
        <dbReference type="SAM" id="MobiDB-lite"/>
    </source>
</evidence>
<evidence type="ECO:0000259" key="3">
    <source>
        <dbReference type="PROSITE" id="PS50158"/>
    </source>
</evidence>
<dbReference type="SUPFAM" id="SSF57756">
    <property type="entry name" value="Retrovirus zinc finger-like domains"/>
    <property type="match status" value="1"/>
</dbReference>
<dbReference type="Proteomes" id="UP000694864">
    <property type="component" value="Chromosome 7"/>
</dbReference>
<sequence>MAPKPEDQAPIQNWEELSKALLTMQENLQTSIATSIQNLCDVLRNNQTNPRPLQQQAGGNDARNVLVNIDHQQEFHGGLRGDSLLDWIVAVEEILEFKDVPANRRVPLVATKFCDHAASWWQQLKATRIRSGREPIHTWEKLKKKLRATFLPHNYERTMYTRLQNLKQGSKSVDDYTEEFYLLLTRNDIYDTSTQIVSRFIGGLRPQIQNAVAQFDPTTVAETHRRATSFEQQLRSSSWVSTSSRSHFVDSTPASISASPHHKTDPVGAPSDGKTFDDDPTLKRPPPRLNVLRCYACGERGHRQTACPNQKKCGLIADVDAQNVDDYVS</sequence>
<evidence type="ECO:0000313" key="4">
    <source>
        <dbReference type="Proteomes" id="UP000694864"/>
    </source>
</evidence>
<accession>A0ABM0T0X0</accession>